<dbReference type="GO" id="GO:0016298">
    <property type="term" value="F:lipase activity"/>
    <property type="evidence" value="ECO:0007669"/>
    <property type="project" value="TreeGrafter"/>
</dbReference>
<dbReference type="PANTHER" id="PTHR45966">
    <property type="entry name" value="GDSL-LIKE LIPASE/ACYLHYDROLASE"/>
    <property type="match status" value="1"/>
</dbReference>
<dbReference type="EMBL" id="BTGU01000006">
    <property type="protein sequence ID" value="GMN36774.1"/>
    <property type="molecule type" value="Genomic_DNA"/>
</dbReference>
<proteinExistence type="inferred from homology"/>
<dbReference type="Pfam" id="PF00657">
    <property type="entry name" value="Lipase_GDSL"/>
    <property type="match status" value="1"/>
</dbReference>
<dbReference type="InterPro" id="IPR044552">
    <property type="entry name" value="GLIP1-5/GLL25"/>
</dbReference>
<gene>
    <name evidence="3" type="ORF">TIFTF001_006292</name>
</gene>
<comment type="similarity">
    <text evidence="1">Belongs to the 'GDSL' lipolytic enzyme family.</text>
</comment>
<dbReference type="InterPro" id="IPR001087">
    <property type="entry name" value="GDSL"/>
</dbReference>
<sequence length="218" mass="24234">MAKSIRFSCYLFTFSLSLVIPITKCYDHPWLLKKKSALFIFGDSAFDAGNNNYINTSFQADYFPYDETFFKFPTGRFSDGRLVPDFIVFSTAEYANLPLIPPYYLQLSKQDFTYYGVNFASAGAGALVETRQGSAELGDTEAGDLLAKAVYLFSVGGNDYAFAFETNSSVVRSSSPEQLVGLVIGNITSVIQVSRKVWWHAVEVAHTEEFSAVEEGEE</sequence>
<accession>A0AA88DFJ0</accession>
<dbReference type="Gene3D" id="3.40.50.1110">
    <property type="entry name" value="SGNH hydrolase"/>
    <property type="match status" value="1"/>
</dbReference>
<reference evidence="3" key="1">
    <citation type="submission" date="2023-07" db="EMBL/GenBank/DDBJ databases">
        <title>draft genome sequence of fig (Ficus carica).</title>
        <authorList>
            <person name="Takahashi T."/>
            <person name="Nishimura K."/>
        </authorList>
    </citation>
    <scope>NUCLEOTIDE SEQUENCE</scope>
</reference>
<dbReference type="PANTHER" id="PTHR45966:SF1">
    <property type="entry name" value="GDSL ESTERASE_LIPASE 1-RELATED"/>
    <property type="match status" value="1"/>
</dbReference>
<keyword evidence="2" id="KW-0732">Signal</keyword>
<organism evidence="3 4">
    <name type="scientific">Ficus carica</name>
    <name type="common">Common fig</name>
    <dbReference type="NCBI Taxonomy" id="3494"/>
    <lineage>
        <taxon>Eukaryota</taxon>
        <taxon>Viridiplantae</taxon>
        <taxon>Streptophyta</taxon>
        <taxon>Embryophyta</taxon>
        <taxon>Tracheophyta</taxon>
        <taxon>Spermatophyta</taxon>
        <taxon>Magnoliopsida</taxon>
        <taxon>eudicotyledons</taxon>
        <taxon>Gunneridae</taxon>
        <taxon>Pentapetalae</taxon>
        <taxon>rosids</taxon>
        <taxon>fabids</taxon>
        <taxon>Rosales</taxon>
        <taxon>Moraceae</taxon>
        <taxon>Ficeae</taxon>
        <taxon>Ficus</taxon>
    </lineage>
</organism>
<keyword evidence="4" id="KW-1185">Reference proteome</keyword>
<protein>
    <submittedName>
        <fullName evidence="3">Uncharacterized protein</fullName>
    </submittedName>
</protein>
<evidence type="ECO:0000313" key="4">
    <source>
        <dbReference type="Proteomes" id="UP001187192"/>
    </source>
</evidence>
<evidence type="ECO:0000313" key="3">
    <source>
        <dbReference type="EMBL" id="GMN36774.1"/>
    </source>
</evidence>
<evidence type="ECO:0000256" key="1">
    <source>
        <dbReference type="ARBA" id="ARBA00008668"/>
    </source>
</evidence>
<name>A0AA88DFJ0_FICCA</name>
<comment type="caution">
    <text evidence="3">The sequence shown here is derived from an EMBL/GenBank/DDBJ whole genome shotgun (WGS) entry which is preliminary data.</text>
</comment>
<dbReference type="Proteomes" id="UP001187192">
    <property type="component" value="Unassembled WGS sequence"/>
</dbReference>
<dbReference type="AlphaFoldDB" id="A0AA88DFJ0"/>
<dbReference type="InterPro" id="IPR036514">
    <property type="entry name" value="SGNH_hydro_sf"/>
</dbReference>
<evidence type="ECO:0000256" key="2">
    <source>
        <dbReference type="ARBA" id="ARBA00022729"/>
    </source>
</evidence>